<dbReference type="Proteomes" id="UP001165269">
    <property type="component" value="Unassembled WGS sequence"/>
</dbReference>
<feature type="region of interest" description="Disordered" evidence="1">
    <location>
        <begin position="31"/>
        <end position="56"/>
    </location>
</feature>
<organism evidence="2 3">
    <name type="scientific">Streptomyces cylindrosporus</name>
    <dbReference type="NCBI Taxonomy" id="2927583"/>
    <lineage>
        <taxon>Bacteria</taxon>
        <taxon>Bacillati</taxon>
        <taxon>Actinomycetota</taxon>
        <taxon>Actinomycetes</taxon>
        <taxon>Kitasatosporales</taxon>
        <taxon>Streptomycetaceae</taxon>
        <taxon>Streptomyces</taxon>
    </lineage>
</organism>
<dbReference type="RefSeq" id="WP_242775505.1">
    <property type="nucleotide sequence ID" value="NZ_JALDAY010000015.1"/>
</dbReference>
<evidence type="ECO:0000256" key="1">
    <source>
        <dbReference type="SAM" id="MobiDB-lite"/>
    </source>
</evidence>
<evidence type="ECO:0000313" key="3">
    <source>
        <dbReference type="Proteomes" id="UP001165269"/>
    </source>
</evidence>
<proteinExistence type="predicted"/>
<accession>A0ABS9YK61</accession>
<evidence type="ECO:0000313" key="2">
    <source>
        <dbReference type="EMBL" id="MCI3277658.1"/>
    </source>
</evidence>
<comment type="caution">
    <text evidence="2">The sequence shown here is derived from an EMBL/GenBank/DDBJ whole genome shotgun (WGS) entry which is preliminary data.</text>
</comment>
<protein>
    <recommendedName>
        <fullName evidence="4">HK97 gp10 family phage protein</fullName>
    </recommendedName>
</protein>
<evidence type="ECO:0008006" key="4">
    <source>
        <dbReference type="Google" id="ProtNLM"/>
    </source>
</evidence>
<dbReference type="EMBL" id="JALDAY010000015">
    <property type="protein sequence ID" value="MCI3277658.1"/>
    <property type="molecule type" value="Genomic_DNA"/>
</dbReference>
<sequence>MALEKLLAGFNLATRTATAHAAHLLEAEIKTTLATSSHPRGTPTPSRPGEPPSLVTGTLRRSISVKGPHPLGLGRWEAQIGPTAIYGRIQELGGVTGRGHSTTLPARPFVQPSYTKLVSTGALARVYHEAWRSAIAR</sequence>
<keyword evidence="3" id="KW-1185">Reference proteome</keyword>
<gene>
    <name evidence="2" type="ORF">MQP27_41970</name>
</gene>
<reference evidence="2" key="1">
    <citation type="submission" date="2022-03" db="EMBL/GenBank/DDBJ databases">
        <title>Streptomyces 7R015 and 7R016 isolated from Barleria lupulina in Thailand.</title>
        <authorList>
            <person name="Kanchanasin P."/>
            <person name="Phongsopitanun W."/>
            <person name="Tanasupawat S."/>
        </authorList>
    </citation>
    <scope>NUCLEOTIDE SEQUENCE</scope>
    <source>
        <strain evidence="2">7R015</strain>
    </source>
</reference>
<name>A0ABS9YK61_9ACTN</name>